<proteinExistence type="predicted"/>
<keyword evidence="1" id="KW-0175">Coiled coil</keyword>
<keyword evidence="4" id="KW-1185">Reference proteome</keyword>
<dbReference type="PANTHER" id="PTHR36386:SF1">
    <property type="entry name" value="OS06G0683900 PROTEIN"/>
    <property type="match status" value="1"/>
</dbReference>
<evidence type="ECO:0000313" key="3">
    <source>
        <dbReference type="EMBL" id="CAL0310603.1"/>
    </source>
</evidence>
<feature type="compositionally biased region" description="Basic and acidic residues" evidence="2">
    <location>
        <begin position="317"/>
        <end position="334"/>
    </location>
</feature>
<evidence type="ECO:0000256" key="1">
    <source>
        <dbReference type="SAM" id="Coils"/>
    </source>
</evidence>
<dbReference type="AlphaFoldDB" id="A0AAV1WMU8"/>
<sequence length="448" mass="50231">MSILQYPEANNINSTHLHVWNNATFDSTKENINPSPPLSDSNIDDEIQQIENEMKRLSSKLEALRLHKAKTVEKKGRIVSSKFMEPKIETFVKGLGEESGKNKIEETPKTKVKNFNNMVRRGLSLGPSEIVRSRKVVDDAVTPVTAMHSRRKSCFLKPPEVGDDRVNSILQGQNRKQAVTADFFGSRKVFDDAVTPVTAMPSRRKSCFLKPPEVDDGRVSSILQGRNRRQAATTDFLGSRKFLKKEEEVLALVNPRKLFKEGGKSVPDKKLLKTGRVVASRYNQISSNSVAIDARKRLGQSSAMKLQLSGSVTGKRVLPENDKDDSVGRCDKRRASSVRVKKRWEIPGEVKKPLLSSSSSSSPSVKDMGNVMLPKIRALRCSDESVRDSGAAKRVAELTGKRSYFCSDKDADESVCKFLDLEEEEEEDANEEEHNLARFGETFWFRLV</sequence>
<evidence type="ECO:0000256" key="2">
    <source>
        <dbReference type="SAM" id="MobiDB-lite"/>
    </source>
</evidence>
<feature type="coiled-coil region" evidence="1">
    <location>
        <begin position="40"/>
        <end position="67"/>
    </location>
</feature>
<name>A0AAV1WMU8_LUPLU</name>
<reference evidence="3 4" key="1">
    <citation type="submission" date="2024-03" db="EMBL/GenBank/DDBJ databases">
        <authorList>
            <person name="Martinez-Hernandez J."/>
        </authorList>
    </citation>
    <scope>NUCLEOTIDE SEQUENCE [LARGE SCALE GENOMIC DNA]</scope>
</reference>
<gene>
    <name evidence="3" type="ORF">LLUT_LOCUS11663</name>
</gene>
<feature type="region of interest" description="Disordered" evidence="2">
    <location>
        <begin position="314"/>
        <end position="334"/>
    </location>
</feature>
<dbReference type="Proteomes" id="UP001497480">
    <property type="component" value="Unassembled WGS sequence"/>
</dbReference>
<protein>
    <submittedName>
        <fullName evidence="3">Uncharacterized protein</fullName>
    </submittedName>
</protein>
<dbReference type="EMBL" id="CAXHTB010000008">
    <property type="protein sequence ID" value="CAL0310603.1"/>
    <property type="molecule type" value="Genomic_DNA"/>
</dbReference>
<evidence type="ECO:0000313" key="4">
    <source>
        <dbReference type="Proteomes" id="UP001497480"/>
    </source>
</evidence>
<accession>A0AAV1WMU8</accession>
<organism evidence="3 4">
    <name type="scientific">Lupinus luteus</name>
    <name type="common">European yellow lupine</name>
    <dbReference type="NCBI Taxonomy" id="3873"/>
    <lineage>
        <taxon>Eukaryota</taxon>
        <taxon>Viridiplantae</taxon>
        <taxon>Streptophyta</taxon>
        <taxon>Embryophyta</taxon>
        <taxon>Tracheophyta</taxon>
        <taxon>Spermatophyta</taxon>
        <taxon>Magnoliopsida</taxon>
        <taxon>eudicotyledons</taxon>
        <taxon>Gunneridae</taxon>
        <taxon>Pentapetalae</taxon>
        <taxon>rosids</taxon>
        <taxon>fabids</taxon>
        <taxon>Fabales</taxon>
        <taxon>Fabaceae</taxon>
        <taxon>Papilionoideae</taxon>
        <taxon>50 kb inversion clade</taxon>
        <taxon>genistoids sensu lato</taxon>
        <taxon>core genistoids</taxon>
        <taxon>Genisteae</taxon>
        <taxon>Lupinus</taxon>
    </lineage>
</organism>
<comment type="caution">
    <text evidence="3">The sequence shown here is derived from an EMBL/GenBank/DDBJ whole genome shotgun (WGS) entry which is preliminary data.</text>
</comment>
<dbReference type="PANTHER" id="PTHR36386">
    <property type="entry name" value="OS06G0683900 PROTEIN"/>
    <property type="match status" value="1"/>
</dbReference>